<comment type="similarity">
    <text evidence="2">Belongs to the nucleoporin Nup133 family.</text>
</comment>
<sequence>MFTSRPPSASSSSTQAPVTVPVPVPIQEVQAPANEVPNVPHHYLLNAESFAVSHLGRIPPAVLSLIESCPPHVITATIDHKTGFQAVALRDQCIVFGLPKTPNTTYNLPLPPQSASMFLAILPNDSRREIGLLAADAKGRLRYWDNVAFPADYSDGQISLAMGEYGTRLTLCDPIGPLYGTSKGFLSKILILKSANAKPSVATRPVASPLGFMTQMLRFTGIGTNQPVPGAMPGYATLAVADSMRKSVVSIAPAVRTDGRARRDTYVLTKSTVQKWTISREADDEMHWEHELLSEIFTSIAGDVSNAAIMSADLLELECLKSGNLIILVSCQTKESRVVLLVLVGVTPERLKIHEKYLLNNVPAGPFQARPKLVVSNGGPGVFVVFHNTVIATVVYENVKFQEFVRLRNPDVDRILAVGFDAATPSSSSSNMRDTESISHLTCMCADSAILSVEMHTSRIIGIARDSGPHAGEILHVDQARMTERLRARLEQALFFGGDNETHNPIAYVDLDEAAGSVEQAAVAISRSILDGTGRYIPHVLTELRTQLAERLSKIEKLINLINTNGALDQISQKGRHQLSFDAEKVAASIHLYNFQNNLADASGHQYQLLIHAMESVVKQRDWREENDYRRAFYRHEMGNLTDLLIQLHSQLTSELSTGFNSRHVCSVLEVNNIFHLILANASAYRQSHIQIYGLDLEHPPIELWTGTNDVQTLLQAQFEATLNVITQLERSGLHTHPQPTTMMSSGASPLAKLKRQLCKLAEMIYGATASHNVYLNTHPSGTRQSAMEIETIPQVRKSIVYALFEIGCADDAYQLSEKYRDVETLSDLCIRRSDAQTRISYYVDTFGVEFTQVLYRLYLNEGMGNQLLNQDPRYDEFVSTFLNQQNVPWLSWIQDVKTRKYVDAGAKLQSVALVESSLSKQSLSLSMSFLSLVSDAPIPKEDVIAVNARKSEVNVLLRLNAMSLSIASDLSDGIPPASRLFLEELDGQRPTMVKLYQRIVQHVVADGPICFDDLVDLLTLTPDGDFDAAMKMALDMFVVPRLRSPSIIKTIWRRAWISDRWPGFVASLGAMSESEMRRQLRQSHAYAVLQCIKERGNEFVSCAKPPSGVLYEVGEGKIQSRNVRLSAEEQDALVTDYLNENMVLIDLISNHKLEQIYEEVIAM</sequence>
<evidence type="ECO:0000256" key="7">
    <source>
        <dbReference type="ARBA" id="ARBA00023242"/>
    </source>
</evidence>
<evidence type="ECO:0000256" key="3">
    <source>
        <dbReference type="ARBA" id="ARBA00022448"/>
    </source>
</evidence>
<evidence type="ECO:0000256" key="5">
    <source>
        <dbReference type="ARBA" id="ARBA00022927"/>
    </source>
</evidence>
<dbReference type="Proteomes" id="UP000317494">
    <property type="component" value="Unassembled WGS sequence"/>
</dbReference>
<keyword evidence="5" id="KW-0653">Protein transport</keyword>
<evidence type="ECO:0000313" key="9">
    <source>
        <dbReference type="EMBL" id="TPX50261.1"/>
    </source>
</evidence>
<organism evidence="10 11">
    <name type="scientific">Synchytrium endobioticum</name>
    <dbReference type="NCBI Taxonomy" id="286115"/>
    <lineage>
        <taxon>Eukaryota</taxon>
        <taxon>Fungi</taxon>
        <taxon>Fungi incertae sedis</taxon>
        <taxon>Chytridiomycota</taxon>
        <taxon>Chytridiomycota incertae sedis</taxon>
        <taxon>Chytridiomycetes</taxon>
        <taxon>Synchytriales</taxon>
        <taxon>Synchytriaceae</taxon>
        <taxon>Synchytrium</taxon>
    </lineage>
</organism>
<accession>A0A507DMK5</accession>
<protein>
    <recommendedName>
        <fullName evidence="8">Nucleoporin Nup133/Nup155-like C-terminal domain-containing protein</fullName>
    </recommendedName>
</protein>
<evidence type="ECO:0000256" key="4">
    <source>
        <dbReference type="ARBA" id="ARBA00022816"/>
    </source>
</evidence>
<comment type="caution">
    <text evidence="10">The sequence shown here is derived from an EMBL/GenBank/DDBJ whole genome shotgun (WGS) entry which is preliminary data.</text>
</comment>
<dbReference type="Pfam" id="PF03177">
    <property type="entry name" value="Nucleoporin_C"/>
    <property type="match status" value="1"/>
</dbReference>
<keyword evidence="3" id="KW-0813">Transport</keyword>
<dbReference type="GO" id="GO:0017056">
    <property type="term" value="F:structural constituent of nuclear pore"/>
    <property type="evidence" value="ECO:0007669"/>
    <property type="project" value="InterPro"/>
</dbReference>
<dbReference type="SUPFAM" id="SSF117289">
    <property type="entry name" value="Nucleoporin domain"/>
    <property type="match status" value="1"/>
</dbReference>
<evidence type="ECO:0000313" key="12">
    <source>
        <dbReference type="Proteomes" id="UP000320475"/>
    </source>
</evidence>
<dbReference type="InterPro" id="IPR037624">
    <property type="entry name" value="Nup133-like"/>
</dbReference>
<dbReference type="Gene3D" id="2.130.10.10">
    <property type="entry name" value="YVTN repeat-like/Quinoprotein amine dehydrogenase"/>
    <property type="match status" value="1"/>
</dbReference>
<evidence type="ECO:0000256" key="2">
    <source>
        <dbReference type="ARBA" id="ARBA00005569"/>
    </source>
</evidence>
<dbReference type="GO" id="GO:0016973">
    <property type="term" value="P:poly(A)+ mRNA export from nucleus"/>
    <property type="evidence" value="ECO:0007669"/>
    <property type="project" value="TreeGrafter"/>
</dbReference>
<keyword evidence="4" id="KW-0509">mRNA transport</keyword>
<evidence type="ECO:0000313" key="11">
    <source>
        <dbReference type="Proteomes" id="UP000317494"/>
    </source>
</evidence>
<evidence type="ECO:0000256" key="1">
    <source>
        <dbReference type="ARBA" id="ARBA00004259"/>
    </source>
</evidence>
<dbReference type="GO" id="GO:0000972">
    <property type="term" value="P:transcription-dependent tethering of RNA polymerase II gene DNA at nuclear periphery"/>
    <property type="evidence" value="ECO:0007669"/>
    <property type="project" value="TreeGrafter"/>
</dbReference>
<dbReference type="InterPro" id="IPR007187">
    <property type="entry name" value="Nucleoporin_Nup133/Nup155_C"/>
</dbReference>
<dbReference type="Proteomes" id="UP000320475">
    <property type="component" value="Unassembled WGS sequence"/>
</dbReference>
<name>A0A507DMK5_9FUNG</name>
<comment type="subcellular location">
    <subcellularLocation>
        <location evidence="1">Nucleus envelope</location>
    </subcellularLocation>
</comment>
<dbReference type="OrthoDB" id="103454at2759"/>
<feature type="domain" description="Nucleoporin Nup133/Nup155-like C-terminal" evidence="8">
    <location>
        <begin position="810"/>
        <end position="935"/>
    </location>
</feature>
<gene>
    <name evidence="9" type="ORF">SeLEV6574_g00998</name>
    <name evidence="10" type="ORF">SeMB42_g01386</name>
</gene>
<keyword evidence="11" id="KW-1185">Reference proteome</keyword>
<reference evidence="11 12" key="1">
    <citation type="journal article" date="2019" name="Sci. Rep.">
        <title>Comparative genomics of chytrid fungi reveal insights into the obligate biotrophic and pathogenic lifestyle of Synchytrium endobioticum.</title>
        <authorList>
            <person name="van de Vossenberg B.T.L.H."/>
            <person name="Warris S."/>
            <person name="Nguyen H.D.T."/>
            <person name="van Gent-Pelzer M.P.E."/>
            <person name="Joly D.L."/>
            <person name="van de Geest H.C."/>
            <person name="Bonants P.J.M."/>
            <person name="Smith D.S."/>
            <person name="Levesque C.A."/>
            <person name="van der Lee T.A.J."/>
        </authorList>
    </citation>
    <scope>NUCLEOTIDE SEQUENCE [LARGE SCALE GENOMIC DNA]</scope>
    <source>
        <strain evidence="9 12">LEV6574</strain>
        <strain evidence="10 11">MB42</strain>
    </source>
</reference>
<dbReference type="EMBL" id="QEAN01000035">
    <property type="protein sequence ID" value="TPX52465.1"/>
    <property type="molecule type" value="Genomic_DNA"/>
</dbReference>
<dbReference type="AlphaFoldDB" id="A0A507DMK5"/>
<keyword evidence="7" id="KW-0539">Nucleus</keyword>
<dbReference type="VEuPathDB" id="FungiDB:SeMB42_g01386"/>
<dbReference type="PANTHER" id="PTHR13405">
    <property type="entry name" value="NUCLEAR PORE COMPLEX PROTEIN NUP133"/>
    <property type="match status" value="1"/>
</dbReference>
<evidence type="ECO:0000313" key="10">
    <source>
        <dbReference type="EMBL" id="TPX52465.1"/>
    </source>
</evidence>
<dbReference type="STRING" id="286115.A0A507DMK5"/>
<dbReference type="InterPro" id="IPR015943">
    <property type="entry name" value="WD40/YVTN_repeat-like_dom_sf"/>
</dbReference>
<dbReference type="GO" id="GO:0006606">
    <property type="term" value="P:protein import into nucleus"/>
    <property type="evidence" value="ECO:0007669"/>
    <property type="project" value="TreeGrafter"/>
</dbReference>
<keyword evidence="6" id="KW-0811">Translocation</keyword>
<dbReference type="EMBL" id="QEAM01000020">
    <property type="protein sequence ID" value="TPX50261.1"/>
    <property type="molecule type" value="Genomic_DNA"/>
</dbReference>
<dbReference type="GO" id="GO:0031080">
    <property type="term" value="C:nuclear pore outer ring"/>
    <property type="evidence" value="ECO:0007669"/>
    <property type="project" value="TreeGrafter"/>
</dbReference>
<proteinExistence type="inferred from homology"/>
<dbReference type="PANTHER" id="PTHR13405:SF11">
    <property type="entry name" value="NUCLEAR PORE COMPLEX PROTEIN NUP133"/>
    <property type="match status" value="1"/>
</dbReference>
<evidence type="ECO:0000256" key="6">
    <source>
        <dbReference type="ARBA" id="ARBA00023010"/>
    </source>
</evidence>
<evidence type="ECO:0000259" key="8">
    <source>
        <dbReference type="Pfam" id="PF03177"/>
    </source>
</evidence>